<keyword evidence="1" id="KW-0732">Signal</keyword>
<protein>
    <recommendedName>
        <fullName evidence="5">T9SS type A sorting domain-containing protein</fullName>
    </recommendedName>
</protein>
<feature type="domain" description="LTD" evidence="3">
    <location>
        <begin position="409"/>
        <end position="543"/>
    </location>
</feature>
<reference evidence="4" key="1">
    <citation type="journal article" date="2020" name="mSystems">
        <title>Genome- and Community-Level Interaction Insights into Carbon Utilization and Element Cycling Functions of Hydrothermarchaeota in Hydrothermal Sediment.</title>
        <authorList>
            <person name="Zhou Z."/>
            <person name="Liu Y."/>
            <person name="Xu W."/>
            <person name="Pan J."/>
            <person name="Luo Z.H."/>
            <person name="Li M."/>
        </authorList>
    </citation>
    <scope>NUCLEOTIDE SEQUENCE [LARGE SCALE GENOMIC DNA]</scope>
    <source>
        <strain evidence="4">SpSt-258</strain>
    </source>
</reference>
<dbReference type="InterPro" id="IPR036116">
    <property type="entry name" value="FN3_sf"/>
</dbReference>
<dbReference type="Gene3D" id="2.60.120.260">
    <property type="entry name" value="Galactose-binding domain-like"/>
    <property type="match status" value="1"/>
</dbReference>
<dbReference type="SUPFAM" id="SSF49265">
    <property type="entry name" value="Fibronectin type III"/>
    <property type="match status" value="1"/>
</dbReference>
<dbReference type="EMBL" id="DSKY01000015">
    <property type="protein sequence ID" value="HDY59195.1"/>
    <property type="molecule type" value="Genomic_DNA"/>
</dbReference>
<proteinExistence type="predicted"/>
<dbReference type="SMART" id="SM00060">
    <property type="entry name" value="FN3"/>
    <property type="match status" value="1"/>
</dbReference>
<dbReference type="InterPro" id="IPR013783">
    <property type="entry name" value="Ig-like_fold"/>
</dbReference>
<name>A0A7V0Z601_UNCW3</name>
<dbReference type="InterPro" id="IPR003961">
    <property type="entry name" value="FN3_dom"/>
</dbReference>
<dbReference type="InterPro" id="IPR036415">
    <property type="entry name" value="Lamin_tail_dom_sf"/>
</dbReference>
<gene>
    <name evidence="4" type="ORF">ENP86_06550</name>
</gene>
<dbReference type="Pfam" id="PF00932">
    <property type="entry name" value="LTD"/>
    <property type="match status" value="1"/>
</dbReference>
<dbReference type="PROSITE" id="PS51841">
    <property type="entry name" value="LTD"/>
    <property type="match status" value="1"/>
</dbReference>
<dbReference type="InterPro" id="IPR014755">
    <property type="entry name" value="Cu-Rt/internalin_Ig-like"/>
</dbReference>
<dbReference type="PROSITE" id="PS50853">
    <property type="entry name" value="FN3"/>
    <property type="match status" value="1"/>
</dbReference>
<dbReference type="CDD" id="cd00063">
    <property type="entry name" value="FN3"/>
    <property type="match status" value="1"/>
</dbReference>
<evidence type="ECO:0000259" key="2">
    <source>
        <dbReference type="PROSITE" id="PS50853"/>
    </source>
</evidence>
<feature type="domain" description="Fibronectin type-III" evidence="2">
    <location>
        <begin position="309"/>
        <end position="415"/>
    </location>
</feature>
<dbReference type="InterPro" id="IPR001322">
    <property type="entry name" value="Lamin_tail_dom"/>
</dbReference>
<evidence type="ECO:0008006" key="5">
    <source>
        <dbReference type="Google" id="ProtNLM"/>
    </source>
</evidence>
<organism evidence="4">
    <name type="scientific">candidate division WOR-3 bacterium</name>
    <dbReference type="NCBI Taxonomy" id="2052148"/>
    <lineage>
        <taxon>Bacteria</taxon>
        <taxon>Bacteria division WOR-3</taxon>
    </lineage>
</organism>
<dbReference type="Gene3D" id="2.60.40.4070">
    <property type="match status" value="1"/>
</dbReference>
<evidence type="ECO:0000256" key="1">
    <source>
        <dbReference type="ARBA" id="ARBA00022729"/>
    </source>
</evidence>
<dbReference type="Gene3D" id="2.60.40.10">
    <property type="entry name" value="Immunoglobulins"/>
    <property type="match status" value="1"/>
</dbReference>
<dbReference type="Gene3D" id="2.60.40.1220">
    <property type="match status" value="1"/>
</dbReference>
<dbReference type="Pfam" id="PF13205">
    <property type="entry name" value="Big_5"/>
    <property type="match status" value="1"/>
</dbReference>
<comment type="caution">
    <text evidence="4">The sequence shown here is derived from an EMBL/GenBank/DDBJ whole genome shotgun (WGS) entry which is preliminary data.</text>
</comment>
<sequence>MSLFLLLCLNQTPVLIESFTNPQFPPPGWDTLKSGSDMTTWYRFTYGTAFPDSYQVRQRVYDPSDTMRTGWSILLTPLIDLTANNGPETLFFWYRFSLANNNMGQDDTLFVEITNNEIVWSNLLKIDISSDTNVWKTARLDLGNYDTFQTCRIRFRFEDKPNGSIGTSNRNFWLDSVKVISYYIDTIPPIITHTYPANGDSNIGINTNILIYFNEPIDPLTVIPSAFSVSGSISGIHTGSLVYDSINYGVQFNPDDNFSFGEMVSVWVYDTLRDRYGNRLDGDNNGIPGGDYYFYFLTTLTPDTISPAPVNNLAISSVGTNYVKLLWTAPGDDGNSGRASYYDIRFALFPITETNFYSANECTGEPPPSNAGQMDSFVVSGLFMGTQYYFALKTADEDSNWSLISNVPSCTTYTPIETSLVINEFLPDPQTFDHNNNGNFNDLDEEFIEIFNKGIYSINLSNYKIRDFLGSHNLNIPGLSIPPHCYFLLYASGEGLMISGDGDTLQVLNWSGNWTDLDNTGDTAYLYDNLNRLVDKKGYSGASVIPDFSIARLPNGSNTWINNAFPSPGRNNGIEYVWPIAIAFKDLDSNFIPDLLDSTVTIAGVVTVPNGLFSSRVSYIQDNTGGVCLYTSSFPIPLDYGDSIIATGRVSQYRGKNELTDFTYQRLKQGCLVPAPYEINGSLANTEAYEGALVRIRVSYFDGFLLGAGSYTAWDLSGVPFKVYINGGTNIPGNFAPVDTFTLIGIKSQYTSSSVPNDGYEILPRDRTDFSHLFIMPEKKTIALCQTPGNDGVSSKYVDSMVVVEGVIIGPNYVFSSENPSFYIEDNTGGINVYNVQGDSLFDRYKDSLGARFRVLGKVTEYNGLTEIANGYAWFLEMDTVPFPKEIMQNRFLTEEIEGRLIRLKGVIKSIPYQTGDGYNFEILNGDCGIGVRFTTGSGINPKTIIKNETKIFTGIVGQYDPELPYTTGYQLLLRFSEDIKQPDYDSASSEPDLEIIGAKTFLPENGEQARLKINSPVDYRLSLKVYDMSGRMVRELYDGAGGPQDIYWDGRDDNRRKLKVGIYLLNLKATSPNGRTIIKRALLVIGTQF</sequence>
<evidence type="ECO:0000313" key="4">
    <source>
        <dbReference type="EMBL" id="HDY59195.1"/>
    </source>
</evidence>
<evidence type="ECO:0000259" key="3">
    <source>
        <dbReference type="PROSITE" id="PS51841"/>
    </source>
</evidence>
<dbReference type="SUPFAM" id="SSF74853">
    <property type="entry name" value="Lamin A/C globular tail domain"/>
    <property type="match status" value="1"/>
</dbReference>
<accession>A0A7V0Z601</accession>
<dbReference type="InterPro" id="IPR032812">
    <property type="entry name" value="SbsA_Ig"/>
</dbReference>
<dbReference type="AlphaFoldDB" id="A0A7V0Z601"/>